<comment type="subcellular location">
    <subcellularLocation>
        <location evidence="1">Membrane</location>
        <topology evidence="1">Multi-pass membrane protein</topology>
    </subcellularLocation>
</comment>
<evidence type="ECO:0000256" key="1">
    <source>
        <dbReference type="ARBA" id="ARBA00004141"/>
    </source>
</evidence>
<keyword evidence="8" id="KW-1185">Reference proteome</keyword>
<dbReference type="InterPro" id="IPR007016">
    <property type="entry name" value="O-antigen_ligase-rel_domated"/>
</dbReference>
<dbReference type="InterPro" id="IPR051533">
    <property type="entry name" value="WaaL-like"/>
</dbReference>
<feature type="transmembrane region" description="Helical" evidence="5">
    <location>
        <begin position="242"/>
        <end position="259"/>
    </location>
</feature>
<dbReference type="Pfam" id="PF04932">
    <property type="entry name" value="Wzy_C"/>
    <property type="match status" value="1"/>
</dbReference>
<evidence type="ECO:0000313" key="8">
    <source>
        <dbReference type="Proteomes" id="UP001162881"/>
    </source>
</evidence>
<feature type="transmembrane region" description="Helical" evidence="5">
    <location>
        <begin position="394"/>
        <end position="411"/>
    </location>
</feature>
<evidence type="ECO:0000256" key="4">
    <source>
        <dbReference type="ARBA" id="ARBA00023136"/>
    </source>
</evidence>
<protein>
    <submittedName>
        <fullName evidence="7">O-antigen ligase family protein</fullName>
    </submittedName>
</protein>
<keyword evidence="2 5" id="KW-0812">Transmembrane</keyword>
<feature type="transmembrane region" description="Helical" evidence="5">
    <location>
        <begin position="58"/>
        <end position="77"/>
    </location>
</feature>
<dbReference type="RefSeq" id="WP_244017279.1">
    <property type="nucleotide sequence ID" value="NZ_JALHLF010000009.1"/>
</dbReference>
<dbReference type="GO" id="GO:0016874">
    <property type="term" value="F:ligase activity"/>
    <property type="evidence" value="ECO:0007669"/>
    <property type="project" value="UniProtKB-KW"/>
</dbReference>
<gene>
    <name evidence="7" type="ORF">MTR62_04215</name>
</gene>
<feature type="transmembrane region" description="Helical" evidence="5">
    <location>
        <begin position="149"/>
        <end position="168"/>
    </location>
</feature>
<keyword evidence="7" id="KW-0436">Ligase</keyword>
<feature type="transmembrane region" description="Helical" evidence="5">
    <location>
        <begin position="417"/>
        <end position="433"/>
    </location>
</feature>
<reference evidence="7" key="1">
    <citation type="submission" date="2022-03" db="EMBL/GenBank/DDBJ databases">
        <title>Identification of a novel bacterium isolated from mangrove sediments.</title>
        <authorList>
            <person name="Pan X."/>
        </authorList>
    </citation>
    <scope>NUCLEOTIDE SEQUENCE</scope>
    <source>
        <strain evidence="7">B1949</strain>
    </source>
</reference>
<dbReference type="PANTHER" id="PTHR37422:SF21">
    <property type="entry name" value="EXOQ-LIKE PROTEIN"/>
    <property type="match status" value="1"/>
</dbReference>
<feature type="transmembrane region" description="Helical" evidence="5">
    <location>
        <begin position="219"/>
        <end position="236"/>
    </location>
</feature>
<dbReference type="PANTHER" id="PTHR37422">
    <property type="entry name" value="TEICHURONIC ACID BIOSYNTHESIS PROTEIN TUAE"/>
    <property type="match status" value="1"/>
</dbReference>
<sequence>MEFFMVLKSKWPQAAILLAFAVAVGGGGSKTALANLVVQLVGIVLLAVNPQKVRHFVGNAPHVVVFLVAVTLALPLLQSLPLPPAIWRSLPGRELVHEPLVLLGQGDAWFSLSMAIRRTLIAFLSLIPCLALVVLVWDMDEGAKRRVLFWLALMGCGVVLLGAQQLALGNNQLMLFREGVGSSDLQGTFANHNSGGLFLDIALCALIGSVPARTRDAKSLVVAAGVALLLIFGLVLTRSRSSMALICIPAAFFVYRFVLPRFIQKLNVRSVVLGLVGFGVALGAGGLLAAQNQKLVQSFSRFERTDDRRPLIWQDAVVSARHFWPLGAGIGAFDEVFQVDESLENLGAGRAGRAHDDYLEVAVESGLVGLMLLAAWLAFAGLRCVQAFRFGGGVTQAAAAIVILFILQSFIDYPLRNQTLLCVAGIVLAVLAEKPKQSRKAGRKVRQEARVAIGVAERGGA</sequence>
<evidence type="ECO:0000313" key="7">
    <source>
        <dbReference type="EMBL" id="MCJ2181909.1"/>
    </source>
</evidence>
<keyword evidence="3 5" id="KW-1133">Transmembrane helix</keyword>
<evidence type="ECO:0000259" key="6">
    <source>
        <dbReference type="Pfam" id="PF04932"/>
    </source>
</evidence>
<evidence type="ECO:0000256" key="2">
    <source>
        <dbReference type="ARBA" id="ARBA00022692"/>
    </source>
</evidence>
<feature type="domain" description="O-antigen ligase-related" evidence="6">
    <location>
        <begin position="226"/>
        <end position="373"/>
    </location>
</feature>
<evidence type="ECO:0000256" key="3">
    <source>
        <dbReference type="ARBA" id="ARBA00022989"/>
    </source>
</evidence>
<keyword evidence="4 5" id="KW-0472">Membrane</keyword>
<proteinExistence type="predicted"/>
<feature type="transmembrane region" description="Helical" evidence="5">
    <location>
        <begin position="271"/>
        <end position="290"/>
    </location>
</feature>
<organism evidence="7 8">
    <name type="scientific">Novosphingobium organovorum</name>
    <dbReference type="NCBI Taxonomy" id="2930092"/>
    <lineage>
        <taxon>Bacteria</taxon>
        <taxon>Pseudomonadati</taxon>
        <taxon>Pseudomonadota</taxon>
        <taxon>Alphaproteobacteria</taxon>
        <taxon>Sphingomonadales</taxon>
        <taxon>Sphingomonadaceae</taxon>
        <taxon>Novosphingobium</taxon>
    </lineage>
</organism>
<evidence type="ECO:0000256" key="5">
    <source>
        <dbReference type="SAM" id="Phobius"/>
    </source>
</evidence>
<dbReference type="Proteomes" id="UP001162881">
    <property type="component" value="Unassembled WGS sequence"/>
</dbReference>
<feature type="transmembrane region" description="Helical" evidence="5">
    <location>
        <begin position="119"/>
        <end position="137"/>
    </location>
</feature>
<comment type="caution">
    <text evidence="7">The sequence shown here is derived from an EMBL/GenBank/DDBJ whole genome shotgun (WGS) entry which is preliminary data.</text>
</comment>
<feature type="transmembrane region" description="Helical" evidence="5">
    <location>
        <begin position="361"/>
        <end position="382"/>
    </location>
</feature>
<accession>A0ABT0BA46</accession>
<name>A0ABT0BA46_9SPHN</name>
<dbReference type="EMBL" id="JALHLF010000009">
    <property type="protein sequence ID" value="MCJ2181909.1"/>
    <property type="molecule type" value="Genomic_DNA"/>
</dbReference>